<dbReference type="RefSeq" id="WP_262686370.1">
    <property type="nucleotide sequence ID" value="NZ_JAOQIO010000094.1"/>
</dbReference>
<dbReference type="EMBL" id="JAOQIO010000094">
    <property type="protein sequence ID" value="MCU6795431.1"/>
    <property type="molecule type" value="Genomic_DNA"/>
</dbReference>
<organism evidence="1 2">
    <name type="scientific">Paenibacillus baimaensis</name>
    <dbReference type="NCBI Taxonomy" id="2982185"/>
    <lineage>
        <taxon>Bacteria</taxon>
        <taxon>Bacillati</taxon>
        <taxon>Bacillota</taxon>
        <taxon>Bacilli</taxon>
        <taxon>Bacillales</taxon>
        <taxon>Paenibacillaceae</taxon>
        <taxon>Paenibacillus</taxon>
    </lineage>
</organism>
<gene>
    <name evidence="1" type="ORF">OB236_25290</name>
</gene>
<name>A0ABT2UN37_9BACL</name>
<comment type="caution">
    <text evidence="1">The sequence shown here is derived from an EMBL/GenBank/DDBJ whole genome shotgun (WGS) entry which is preliminary data.</text>
</comment>
<protein>
    <recommendedName>
        <fullName evidence="3">DUF4037 domain-containing protein</fullName>
    </recommendedName>
</protein>
<evidence type="ECO:0008006" key="3">
    <source>
        <dbReference type="Google" id="ProtNLM"/>
    </source>
</evidence>
<dbReference type="Proteomes" id="UP001652445">
    <property type="component" value="Unassembled WGS sequence"/>
</dbReference>
<evidence type="ECO:0000313" key="1">
    <source>
        <dbReference type="EMBL" id="MCU6795431.1"/>
    </source>
</evidence>
<accession>A0ABT2UN37</accession>
<evidence type="ECO:0000313" key="2">
    <source>
        <dbReference type="Proteomes" id="UP001652445"/>
    </source>
</evidence>
<keyword evidence="2" id="KW-1185">Reference proteome</keyword>
<reference evidence="1 2" key="1">
    <citation type="submission" date="2022-09" db="EMBL/GenBank/DDBJ databases">
        <authorList>
            <person name="Han X.L."/>
            <person name="Wang Q."/>
            <person name="Lu T."/>
        </authorList>
    </citation>
    <scope>NUCLEOTIDE SEQUENCE [LARGE SCALE GENOMIC DNA]</scope>
    <source>
        <strain evidence="1 2">WQ 127069</strain>
    </source>
</reference>
<sequence>MTVFIHTEALPPGRAHLVENLIQDIISLHPGIDGFILTGSIWNPDTQLPHSDIDINWHGTKNDSINDPRLNPHSIFQEAGITIEMANYFWGDLSRPETMRLSVIVSLNRAHILWEKEGRFSNPQQQTRGLLRNAQWVEAAIERSLSELTVHANNWLDPIYCKNNKDNHHAFDFVRTVVGPTVGLLDSIDLRPPSAARKGLMEITQTSLLCGLPDVSESILRCLGADAITAVEVEEWNRLLSDLYSHVASLCPEVQLVKREYHVLGIQTMISMGYPRECIWPLWRGFIDCKQLLNGVSPRGEEAFVQFAERLQVHTAEDIGEKAVQYAAIVERLQSQQKKLSDHLLSKLK</sequence>
<proteinExistence type="predicted"/>